<dbReference type="InterPro" id="IPR029348">
    <property type="entry name" value="NTF-like"/>
</dbReference>
<evidence type="ECO:0000313" key="3">
    <source>
        <dbReference type="EMBL" id="MFD1130996.1"/>
    </source>
</evidence>
<protein>
    <submittedName>
        <fullName evidence="3">Nucleotidyltransferase-like protein</fullName>
    </submittedName>
</protein>
<name>A0ABW3Q2S5_9BACL</name>
<dbReference type="Gene3D" id="1.20.120.330">
    <property type="entry name" value="Nucleotidyltransferases domain 2"/>
    <property type="match status" value="1"/>
</dbReference>
<evidence type="ECO:0000259" key="1">
    <source>
        <dbReference type="Pfam" id="PF14540"/>
    </source>
</evidence>
<feature type="domain" description="YgxA-like substrate binding" evidence="2">
    <location>
        <begin position="122"/>
        <end position="220"/>
    </location>
</feature>
<evidence type="ECO:0000259" key="2">
    <source>
        <dbReference type="Pfam" id="PF22339"/>
    </source>
</evidence>
<gene>
    <name evidence="3" type="ORF">ACFQ3J_22950</name>
</gene>
<dbReference type="EMBL" id="JBHTKX010000006">
    <property type="protein sequence ID" value="MFD1130996.1"/>
    <property type="molecule type" value="Genomic_DNA"/>
</dbReference>
<accession>A0ABW3Q2S5</accession>
<dbReference type="InterPro" id="IPR043519">
    <property type="entry name" value="NT_sf"/>
</dbReference>
<feature type="domain" description="Nucleotidyltransferase-like" evidence="1">
    <location>
        <begin position="34"/>
        <end position="120"/>
    </location>
</feature>
<dbReference type="Gene3D" id="3.30.460.10">
    <property type="entry name" value="Beta Polymerase, domain 2"/>
    <property type="match status" value="1"/>
</dbReference>
<dbReference type="Pfam" id="PF22339">
    <property type="entry name" value="YgxA-like_sub_bind"/>
    <property type="match status" value="1"/>
</dbReference>
<organism evidence="3 4">
    <name type="scientific">Paenibacillus provencensis</name>
    <dbReference type="NCBI Taxonomy" id="441151"/>
    <lineage>
        <taxon>Bacteria</taxon>
        <taxon>Bacillati</taxon>
        <taxon>Bacillota</taxon>
        <taxon>Bacilli</taxon>
        <taxon>Bacillales</taxon>
        <taxon>Paenibacillaceae</taxon>
        <taxon>Paenibacillus</taxon>
    </lineage>
</organism>
<dbReference type="Pfam" id="PF14540">
    <property type="entry name" value="NTF-like"/>
    <property type="match status" value="1"/>
</dbReference>
<evidence type="ECO:0000313" key="4">
    <source>
        <dbReference type="Proteomes" id="UP001597169"/>
    </source>
</evidence>
<keyword evidence="4" id="KW-1185">Reference proteome</keyword>
<dbReference type="InterPro" id="IPR054515">
    <property type="entry name" value="YgxA-like_substrate-bd"/>
</dbReference>
<dbReference type="RefSeq" id="WP_170862586.1">
    <property type="nucleotide sequence ID" value="NZ_JBHTKX010000006.1"/>
</dbReference>
<proteinExistence type="predicted"/>
<comment type="caution">
    <text evidence="3">The sequence shown here is derived from an EMBL/GenBank/DDBJ whole genome shotgun (WGS) entry which is preliminary data.</text>
</comment>
<dbReference type="Proteomes" id="UP001597169">
    <property type="component" value="Unassembled WGS sequence"/>
</dbReference>
<sequence>MELKNYSFLFEESSKHGAVGAIVYPHSGGQFYGSLMQDFEVLVLILHEEGPTEKRYRHSAIGELRYQILYMDWIRLTRCLITGEDRSVIEAFLHGDILWDKGGKIKAHRDHIQQFGSKLRKQKIFYEFSQFLHTYLDAKRWIKDGEVIDAYQSVLESLNHWARIVVLEKGVSPERAVWTQIRDMDRSVYKLYEELTMSKETLEQRVELILLACEFSVLSKMESSCSLLLDILRSSNKPWSLHELMKHPDLCFMQDEIPLLLRKLVYRSIIRETESLVPFVTDGGREIKYCAK</sequence>
<reference evidence="4" key="1">
    <citation type="journal article" date="2019" name="Int. J. Syst. Evol. Microbiol.">
        <title>The Global Catalogue of Microorganisms (GCM) 10K type strain sequencing project: providing services to taxonomists for standard genome sequencing and annotation.</title>
        <authorList>
            <consortium name="The Broad Institute Genomics Platform"/>
            <consortium name="The Broad Institute Genome Sequencing Center for Infectious Disease"/>
            <person name="Wu L."/>
            <person name="Ma J."/>
        </authorList>
    </citation>
    <scope>NUCLEOTIDE SEQUENCE [LARGE SCALE GENOMIC DNA]</scope>
    <source>
        <strain evidence="4">CCUG 53519</strain>
    </source>
</reference>